<dbReference type="Pfam" id="PF13377">
    <property type="entry name" value="Peripla_BP_3"/>
    <property type="match status" value="1"/>
</dbReference>
<keyword evidence="2 5" id="KW-0238">DNA-binding</keyword>
<proteinExistence type="predicted"/>
<dbReference type="PANTHER" id="PTHR30146:SF149">
    <property type="entry name" value="HTH-TYPE TRANSCRIPTIONAL REGULATOR EBGR"/>
    <property type="match status" value="1"/>
</dbReference>
<dbReference type="Gene3D" id="1.10.260.40">
    <property type="entry name" value="lambda repressor-like DNA-binding domains"/>
    <property type="match status" value="1"/>
</dbReference>
<dbReference type="EMBL" id="CP048914">
    <property type="protein sequence ID" value="QMS84355.1"/>
    <property type="molecule type" value="Genomic_DNA"/>
</dbReference>
<dbReference type="InterPro" id="IPR010982">
    <property type="entry name" value="Lambda_DNA-bd_dom_sf"/>
</dbReference>
<organism evidence="5 6">
    <name type="scientific">Candidatus Xianfuyuplasma coldseepsis</name>
    <dbReference type="NCBI Taxonomy" id="2782163"/>
    <lineage>
        <taxon>Bacteria</taxon>
        <taxon>Bacillati</taxon>
        <taxon>Mycoplasmatota</taxon>
        <taxon>Mollicutes</taxon>
        <taxon>Candidatus Izemoplasmatales</taxon>
        <taxon>Candidatus Izemoplasmataceae</taxon>
        <taxon>Candidatus Xianfuyuplasma</taxon>
    </lineage>
</organism>
<dbReference type="SMART" id="SM00354">
    <property type="entry name" value="HTH_LACI"/>
    <property type="match status" value="1"/>
</dbReference>
<evidence type="ECO:0000256" key="2">
    <source>
        <dbReference type="ARBA" id="ARBA00023125"/>
    </source>
</evidence>
<dbReference type="KEGG" id="xcl:G4Z02_00885"/>
<sequence length="331" mass="38059">MATMKDIARQAETSITTVSRVLNYDKSLSISDDLRRKIFEVAQKLHYKTPRNRSKVTVKKKLRIGIIMWYDVQEEIDDPYYMQIRRGIEQLAMKSEIETVLLYRNQDEYRIQTLGKVDGLICVGKFSSAQIEQFNRLTNHLVFVDSSPEEELYDSIVIDFHSAVREVLQLLLQEGYNKIGYLGGVEYVSKHIRLGERRELVFRDFLYQRNKLHTKYIHVGSFSVESGYQLMKDALGKKDHADAYFCANDSIAFGAMRAIREAGLDIPGDIALVGFNDHPNSAYTFPPLTTVRVFTEFMGEQALLSMIEQTNGRHIALKKIIPTTLVKRDSI</sequence>
<dbReference type="Gene3D" id="3.40.50.2300">
    <property type="match status" value="2"/>
</dbReference>
<dbReference type="PROSITE" id="PS50932">
    <property type="entry name" value="HTH_LACI_2"/>
    <property type="match status" value="1"/>
</dbReference>
<dbReference type="CDD" id="cd01544">
    <property type="entry name" value="PBP1_GalR"/>
    <property type="match status" value="1"/>
</dbReference>
<protein>
    <submittedName>
        <fullName evidence="5">LacI family DNA-binding transcriptional regulator</fullName>
    </submittedName>
</protein>
<evidence type="ECO:0000259" key="4">
    <source>
        <dbReference type="PROSITE" id="PS50932"/>
    </source>
</evidence>
<dbReference type="Proteomes" id="UP000514720">
    <property type="component" value="Chromosome"/>
</dbReference>
<dbReference type="GO" id="GO:0000976">
    <property type="term" value="F:transcription cis-regulatory region binding"/>
    <property type="evidence" value="ECO:0007669"/>
    <property type="project" value="TreeGrafter"/>
</dbReference>
<dbReference type="InterPro" id="IPR000843">
    <property type="entry name" value="HTH_LacI"/>
</dbReference>
<evidence type="ECO:0000313" key="5">
    <source>
        <dbReference type="EMBL" id="QMS84355.1"/>
    </source>
</evidence>
<dbReference type="InterPro" id="IPR046335">
    <property type="entry name" value="LacI/GalR-like_sensor"/>
</dbReference>
<evidence type="ECO:0000256" key="1">
    <source>
        <dbReference type="ARBA" id="ARBA00023015"/>
    </source>
</evidence>
<accession>A0A7L7KP93</accession>
<keyword evidence="3" id="KW-0804">Transcription</keyword>
<keyword evidence="1" id="KW-0805">Transcription regulation</keyword>
<dbReference type="RefSeq" id="WP_258877966.1">
    <property type="nucleotide sequence ID" value="NZ_CP048914.1"/>
</dbReference>
<name>A0A7L7KP93_9MOLU</name>
<dbReference type="InterPro" id="IPR028082">
    <property type="entry name" value="Peripla_BP_I"/>
</dbReference>
<feature type="domain" description="HTH lacI-type" evidence="4">
    <location>
        <begin position="2"/>
        <end position="60"/>
    </location>
</feature>
<evidence type="ECO:0000256" key="3">
    <source>
        <dbReference type="ARBA" id="ARBA00023163"/>
    </source>
</evidence>
<reference evidence="5 6" key="1">
    <citation type="submission" date="2020-02" db="EMBL/GenBank/DDBJ databases">
        <authorList>
            <person name="Zheng R.K."/>
            <person name="Sun C.M."/>
        </authorList>
    </citation>
    <scope>NUCLEOTIDE SEQUENCE [LARGE SCALE GENOMIC DNA]</scope>
    <source>
        <strain evidence="6">zrk13</strain>
    </source>
</reference>
<dbReference type="PANTHER" id="PTHR30146">
    <property type="entry name" value="LACI-RELATED TRANSCRIPTIONAL REPRESSOR"/>
    <property type="match status" value="1"/>
</dbReference>
<dbReference type="SUPFAM" id="SSF53822">
    <property type="entry name" value="Periplasmic binding protein-like I"/>
    <property type="match status" value="1"/>
</dbReference>
<dbReference type="SUPFAM" id="SSF47413">
    <property type="entry name" value="lambda repressor-like DNA-binding domains"/>
    <property type="match status" value="1"/>
</dbReference>
<gene>
    <name evidence="5" type="ORF">G4Z02_00885</name>
</gene>
<evidence type="ECO:0000313" key="6">
    <source>
        <dbReference type="Proteomes" id="UP000514720"/>
    </source>
</evidence>
<keyword evidence="6" id="KW-1185">Reference proteome</keyword>
<dbReference type="GO" id="GO:0003700">
    <property type="term" value="F:DNA-binding transcription factor activity"/>
    <property type="evidence" value="ECO:0007669"/>
    <property type="project" value="TreeGrafter"/>
</dbReference>
<dbReference type="AlphaFoldDB" id="A0A7L7KP93"/>
<dbReference type="Pfam" id="PF00356">
    <property type="entry name" value="LacI"/>
    <property type="match status" value="1"/>
</dbReference>
<dbReference type="CDD" id="cd01392">
    <property type="entry name" value="HTH_LacI"/>
    <property type="match status" value="1"/>
</dbReference>